<dbReference type="EMBL" id="GGEC01031401">
    <property type="protein sequence ID" value="MBX11885.1"/>
    <property type="molecule type" value="Transcribed_RNA"/>
</dbReference>
<organism evidence="1">
    <name type="scientific">Rhizophora mucronata</name>
    <name type="common">Asiatic mangrove</name>
    <dbReference type="NCBI Taxonomy" id="61149"/>
    <lineage>
        <taxon>Eukaryota</taxon>
        <taxon>Viridiplantae</taxon>
        <taxon>Streptophyta</taxon>
        <taxon>Embryophyta</taxon>
        <taxon>Tracheophyta</taxon>
        <taxon>Spermatophyta</taxon>
        <taxon>Magnoliopsida</taxon>
        <taxon>eudicotyledons</taxon>
        <taxon>Gunneridae</taxon>
        <taxon>Pentapetalae</taxon>
        <taxon>rosids</taxon>
        <taxon>fabids</taxon>
        <taxon>Malpighiales</taxon>
        <taxon>Rhizophoraceae</taxon>
        <taxon>Rhizophora</taxon>
    </lineage>
</organism>
<proteinExistence type="predicted"/>
<sequence>MFIYANPRRRCSILGPEPLLPLFETLKDRLRPPWFPWPPTEPPRPLHSREELCRLLKLEFLSSSLSLLRLPLFLSDFCSIWLMRLRSTCSRKGLRAGIWRKL</sequence>
<reference evidence="1" key="1">
    <citation type="submission" date="2018-02" db="EMBL/GenBank/DDBJ databases">
        <title>Rhizophora mucronata_Transcriptome.</title>
        <authorList>
            <person name="Meera S.P."/>
            <person name="Sreeshan A."/>
            <person name="Augustine A."/>
        </authorList>
    </citation>
    <scope>NUCLEOTIDE SEQUENCE</scope>
    <source>
        <tissue evidence="1">Leaf</tissue>
    </source>
</reference>
<accession>A0A2P2L1Q3</accession>
<name>A0A2P2L1Q3_RHIMU</name>
<evidence type="ECO:0000313" key="1">
    <source>
        <dbReference type="EMBL" id="MBX11885.1"/>
    </source>
</evidence>
<protein>
    <submittedName>
        <fullName evidence="1">Uncharacterized protein</fullName>
    </submittedName>
</protein>
<dbReference type="AlphaFoldDB" id="A0A2P2L1Q3"/>